<accession>K2S3R3</accession>
<dbReference type="EMBL" id="AHHD01000484">
    <property type="protein sequence ID" value="EKG11375.1"/>
    <property type="molecule type" value="Genomic_DNA"/>
</dbReference>
<dbReference type="VEuPathDB" id="FungiDB:MPH_11536"/>
<proteinExistence type="predicted"/>
<evidence type="ECO:0000313" key="3">
    <source>
        <dbReference type="Proteomes" id="UP000007129"/>
    </source>
</evidence>
<evidence type="ECO:0000313" key="2">
    <source>
        <dbReference type="EMBL" id="EKG11375.1"/>
    </source>
</evidence>
<feature type="compositionally biased region" description="Low complexity" evidence="1">
    <location>
        <begin position="71"/>
        <end position="96"/>
    </location>
</feature>
<dbReference type="InParanoid" id="K2S3R3"/>
<dbReference type="Proteomes" id="UP000007129">
    <property type="component" value="Unassembled WGS sequence"/>
</dbReference>
<name>K2S3R3_MACPH</name>
<dbReference type="AlphaFoldDB" id="K2S3R3"/>
<reference evidence="2 3" key="1">
    <citation type="journal article" date="2012" name="BMC Genomics">
        <title>Tools to kill: Genome of one of the most destructive plant pathogenic fungi Macrophomina phaseolina.</title>
        <authorList>
            <person name="Islam M.S."/>
            <person name="Haque M.S."/>
            <person name="Islam M.M."/>
            <person name="Emdad E.M."/>
            <person name="Halim A."/>
            <person name="Hossen Q.M.M."/>
            <person name="Hossain M.Z."/>
            <person name="Ahmed B."/>
            <person name="Rahim S."/>
            <person name="Rahman M.S."/>
            <person name="Alam M.M."/>
            <person name="Hou S."/>
            <person name="Wan X."/>
            <person name="Saito J.A."/>
            <person name="Alam M."/>
        </authorList>
    </citation>
    <scope>NUCLEOTIDE SEQUENCE [LARGE SCALE GENOMIC DNA]</scope>
    <source>
        <strain evidence="2 3">MS6</strain>
    </source>
</reference>
<evidence type="ECO:0000256" key="1">
    <source>
        <dbReference type="SAM" id="MobiDB-lite"/>
    </source>
</evidence>
<gene>
    <name evidence="2" type="ORF">MPH_11536</name>
</gene>
<dbReference type="HOGENOM" id="CLU_1806542_0_0_1"/>
<comment type="caution">
    <text evidence="2">The sequence shown here is derived from an EMBL/GenBank/DDBJ whole genome shotgun (WGS) entry which is preliminary data.</text>
</comment>
<protein>
    <submittedName>
        <fullName evidence="2">Uncharacterized protein</fullName>
    </submittedName>
</protein>
<sequence length="143" mass="15295">MPTTLLLAAGNPSIIRLHRVAGNPSNTLQAPARRLPAKRTPTLSPSHPATRSWLLRTRSSTARHPPAVLKTPSATTTSASTPTTTPFATTLPSTTSVVNTSLRPERPRTSTKPQRGLPAPRVWLSPTLWPLMLRGRSGCPSVA</sequence>
<feature type="region of interest" description="Disordered" evidence="1">
    <location>
        <begin position="24"/>
        <end position="119"/>
    </location>
</feature>
<organism evidence="2 3">
    <name type="scientific">Macrophomina phaseolina (strain MS6)</name>
    <name type="common">Charcoal rot fungus</name>
    <dbReference type="NCBI Taxonomy" id="1126212"/>
    <lineage>
        <taxon>Eukaryota</taxon>
        <taxon>Fungi</taxon>
        <taxon>Dikarya</taxon>
        <taxon>Ascomycota</taxon>
        <taxon>Pezizomycotina</taxon>
        <taxon>Dothideomycetes</taxon>
        <taxon>Dothideomycetes incertae sedis</taxon>
        <taxon>Botryosphaeriales</taxon>
        <taxon>Botryosphaeriaceae</taxon>
        <taxon>Macrophomina</taxon>
    </lineage>
</organism>